<name>A0ABV0KCN6_9CYAN</name>
<reference evidence="2 3" key="1">
    <citation type="submission" date="2022-04" db="EMBL/GenBank/DDBJ databases">
        <title>Positive selection, recombination, and allopatry shape intraspecific diversity of widespread and dominant cyanobacteria.</title>
        <authorList>
            <person name="Wei J."/>
            <person name="Shu W."/>
            <person name="Hu C."/>
        </authorList>
    </citation>
    <scope>NUCLEOTIDE SEQUENCE [LARGE SCALE GENOMIC DNA]</scope>
    <source>
        <strain evidence="2 3">AS-A4</strain>
    </source>
</reference>
<keyword evidence="1" id="KW-0732">Signal</keyword>
<evidence type="ECO:0000313" key="2">
    <source>
        <dbReference type="EMBL" id="MEP1056976.1"/>
    </source>
</evidence>
<evidence type="ECO:0000313" key="3">
    <source>
        <dbReference type="Proteomes" id="UP001476950"/>
    </source>
</evidence>
<proteinExistence type="predicted"/>
<sequence length="157" mass="18256">MSTTKVLGLAGVTMATFITSVAQPAMAQRVCVESESNGRIVCGRVVNDYRYNNRNDDRYNDRYDSRYNNRGNDASNFDERFYLMAYPDVRAAIQRGQVRDAYTHYQRTGRFEGRFPRFNEASYLARNPDVAAAVRQRSVRSGYDHWLRVGRFEDRKL</sequence>
<feature type="signal peptide" evidence="1">
    <location>
        <begin position="1"/>
        <end position="27"/>
    </location>
</feature>
<protein>
    <submittedName>
        <fullName evidence="2">Uncharacterized protein</fullName>
    </submittedName>
</protein>
<gene>
    <name evidence="2" type="ORF">NDI38_00910</name>
</gene>
<dbReference type="RefSeq" id="WP_190453486.1">
    <property type="nucleotide sequence ID" value="NZ_JAMPLM010000001.1"/>
</dbReference>
<evidence type="ECO:0000256" key="1">
    <source>
        <dbReference type="SAM" id="SignalP"/>
    </source>
</evidence>
<dbReference type="Proteomes" id="UP001476950">
    <property type="component" value="Unassembled WGS sequence"/>
</dbReference>
<keyword evidence="3" id="KW-1185">Reference proteome</keyword>
<accession>A0ABV0KCN6</accession>
<organism evidence="2 3">
    <name type="scientific">Stenomitos frigidus AS-A4</name>
    <dbReference type="NCBI Taxonomy" id="2933935"/>
    <lineage>
        <taxon>Bacteria</taxon>
        <taxon>Bacillati</taxon>
        <taxon>Cyanobacteriota</taxon>
        <taxon>Cyanophyceae</taxon>
        <taxon>Leptolyngbyales</taxon>
        <taxon>Leptolyngbyaceae</taxon>
        <taxon>Stenomitos</taxon>
    </lineage>
</organism>
<feature type="chain" id="PRO_5046553373" evidence="1">
    <location>
        <begin position="28"/>
        <end position="157"/>
    </location>
</feature>
<comment type="caution">
    <text evidence="2">The sequence shown here is derived from an EMBL/GenBank/DDBJ whole genome shotgun (WGS) entry which is preliminary data.</text>
</comment>
<dbReference type="EMBL" id="JAMPLM010000001">
    <property type="protein sequence ID" value="MEP1056976.1"/>
    <property type="molecule type" value="Genomic_DNA"/>
</dbReference>